<dbReference type="InterPro" id="IPR039420">
    <property type="entry name" value="WalR-like"/>
</dbReference>
<dbReference type="EMBL" id="JAAIKC010000019">
    <property type="protein sequence ID" value="NEW09498.1"/>
    <property type="molecule type" value="Genomic_DNA"/>
</dbReference>
<reference evidence="9" key="1">
    <citation type="submission" date="2020-02" db="EMBL/GenBank/DDBJ databases">
        <authorList>
            <person name="Shen X.-R."/>
            <person name="Zhang Y.-X."/>
        </authorList>
    </citation>
    <scope>NUCLEOTIDE SEQUENCE</scope>
    <source>
        <strain evidence="9">SYP-B3998</strain>
    </source>
</reference>
<evidence type="ECO:0000256" key="1">
    <source>
        <dbReference type="ARBA" id="ARBA00022553"/>
    </source>
</evidence>
<keyword evidence="3" id="KW-0238">DNA-binding</keyword>
<keyword evidence="2" id="KW-0805">Transcription regulation</keyword>
<dbReference type="SUPFAM" id="SSF52172">
    <property type="entry name" value="CheY-like"/>
    <property type="match status" value="1"/>
</dbReference>
<evidence type="ECO:0000256" key="6">
    <source>
        <dbReference type="SAM" id="Phobius"/>
    </source>
</evidence>
<dbReference type="Pfam" id="PF07730">
    <property type="entry name" value="HisKA_3"/>
    <property type="match status" value="1"/>
</dbReference>
<evidence type="ECO:0000259" key="8">
    <source>
        <dbReference type="PROSITE" id="PS50110"/>
    </source>
</evidence>
<dbReference type="Gene3D" id="3.30.565.10">
    <property type="entry name" value="Histidine kinase-like ATPase, C-terminal domain"/>
    <property type="match status" value="1"/>
</dbReference>
<evidence type="ECO:0000313" key="9">
    <source>
        <dbReference type="EMBL" id="NEW09498.1"/>
    </source>
</evidence>
<dbReference type="SMART" id="SM00448">
    <property type="entry name" value="REC"/>
    <property type="match status" value="1"/>
</dbReference>
<dbReference type="PROSITE" id="PS50110">
    <property type="entry name" value="RESPONSE_REGULATORY"/>
    <property type="match status" value="1"/>
</dbReference>
<dbReference type="CDD" id="cd17535">
    <property type="entry name" value="REC_NarL-like"/>
    <property type="match status" value="1"/>
</dbReference>
<feature type="domain" description="HTH luxR-type" evidence="7">
    <location>
        <begin position="548"/>
        <end position="613"/>
    </location>
</feature>
<feature type="domain" description="Response regulatory" evidence="8">
    <location>
        <begin position="400"/>
        <end position="516"/>
    </location>
</feature>
<dbReference type="GO" id="GO:0046983">
    <property type="term" value="F:protein dimerization activity"/>
    <property type="evidence" value="ECO:0007669"/>
    <property type="project" value="InterPro"/>
</dbReference>
<dbReference type="InterPro" id="IPR001789">
    <property type="entry name" value="Sig_transdc_resp-reg_receiver"/>
</dbReference>
<proteinExistence type="predicted"/>
<dbReference type="GO" id="GO:0003677">
    <property type="term" value="F:DNA binding"/>
    <property type="evidence" value="ECO:0007669"/>
    <property type="project" value="UniProtKB-KW"/>
</dbReference>
<evidence type="ECO:0000256" key="5">
    <source>
        <dbReference type="PROSITE-ProRule" id="PRU00169"/>
    </source>
</evidence>
<dbReference type="SUPFAM" id="SSF46894">
    <property type="entry name" value="C-terminal effector domain of the bipartite response regulators"/>
    <property type="match status" value="1"/>
</dbReference>
<dbReference type="GO" id="GO:0016020">
    <property type="term" value="C:membrane"/>
    <property type="evidence" value="ECO:0007669"/>
    <property type="project" value="InterPro"/>
</dbReference>
<keyword evidence="6" id="KW-0472">Membrane</keyword>
<feature type="modified residue" description="4-aspartylphosphate" evidence="5">
    <location>
        <position position="451"/>
    </location>
</feature>
<feature type="transmembrane region" description="Helical" evidence="6">
    <location>
        <begin position="125"/>
        <end position="143"/>
    </location>
</feature>
<dbReference type="InterPro" id="IPR000792">
    <property type="entry name" value="Tscrpt_reg_LuxR_C"/>
</dbReference>
<protein>
    <submittedName>
        <fullName evidence="9">Response regulator</fullName>
    </submittedName>
</protein>
<dbReference type="Pfam" id="PF02518">
    <property type="entry name" value="HATPase_c"/>
    <property type="match status" value="1"/>
</dbReference>
<dbReference type="AlphaFoldDB" id="A0A6G4A5D0"/>
<keyword evidence="1 5" id="KW-0597">Phosphoprotein</keyword>
<name>A0A6G4A5D0_9BACL</name>
<evidence type="ECO:0000256" key="3">
    <source>
        <dbReference type="ARBA" id="ARBA00023125"/>
    </source>
</evidence>
<feature type="transmembrane region" description="Helical" evidence="6">
    <location>
        <begin position="20"/>
        <end position="40"/>
    </location>
</feature>
<feature type="transmembrane region" description="Helical" evidence="6">
    <location>
        <begin position="80"/>
        <end position="98"/>
    </location>
</feature>
<dbReference type="PANTHER" id="PTHR43214">
    <property type="entry name" value="TWO-COMPONENT RESPONSE REGULATOR"/>
    <property type="match status" value="1"/>
</dbReference>
<dbReference type="CDD" id="cd06170">
    <property type="entry name" value="LuxR_C_like"/>
    <property type="match status" value="1"/>
</dbReference>
<feature type="transmembrane region" description="Helical" evidence="6">
    <location>
        <begin position="52"/>
        <end position="73"/>
    </location>
</feature>
<dbReference type="InterPro" id="IPR011712">
    <property type="entry name" value="Sig_transdc_His_kin_sub3_dim/P"/>
</dbReference>
<feature type="transmembrane region" description="Helical" evidence="6">
    <location>
        <begin position="149"/>
        <end position="173"/>
    </location>
</feature>
<keyword evidence="6" id="KW-0812">Transmembrane</keyword>
<dbReference type="SMART" id="SM00421">
    <property type="entry name" value="HTH_LUXR"/>
    <property type="match status" value="1"/>
</dbReference>
<evidence type="ECO:0000256" key="4">
    <source>
        <dbReference type="ARBA" id="ARBA00023163"/>
    </source>
</evidence>
<keyword evidence="6" id="KW-1133">Transmembrane helix</keyword>
<dbReference type="SUPFAM" id="SSF55874">
    <property type="entry name" value="ATPase domain of HSP90 chaperone/DNA topoisomerase II/histidine kinase"/>
    <property type="match status" value="1"/>
</dbReference>
<dbReference type="PRINTS" id="PR00038">
    <property type="entry name" value="HTHLUXR"/>
</dbReference>
<dbReference type="GO" id="GO:0006355">
    <property type="term" value="P:regulation of DNA-templated transcription"/>
    <property type="evidence" value="ECO:0007669"/>
    <property type="project" value="InterPro"/>
</dbReference>
<dbReference type="GO" id="GO:0000155">
    <property type="term" value="F:phosphorelay sensor kinase activity"/>
    <property type="evidence" value="ECO:0007669"/>
    <property type="project" value="InterPro"/>
</dbReference>
<dbReference type="InterPro" id="IPR058245">
    <property type="entry name" value="NreC/VraR/RcsB-like_REC"/>
</dbReference>
<dbReference type="Pfam" id="PF00196">
    <property type="entry name" value="GerE"/>
    <property type="match status" value="1"/>
</dbReference>
<dbReference type="InterPro" id="IPR011006">
    <property type="entry name" value="CheY-like_superfamily"/>
</dbReference>
<dbReference type="InterPro" id="IPR016032">
    <property type="entry name" value="Sig_transdc_resp-reg_C-effctor"/>
</dbReference>
<dbReference type="RefSeq" id="WP_163953414.1">
    <property type="nucleotide sequence ID" value="NZ_JAAIKC010000019.1"/>
</dbReference>
<evidence type="ECO:0000259" key="7">
    <source>
        <dbReference type="PROSITE" id="PS50043"/>
    </source>
</evidence>
<dbReference type="InterPro" id="IPR003594">
    <property type="entry name" value="HATPase_dom"/>
</dbReference>
<evidence type="ECO:0000256" key="2">
    <source>
        <dbReference type="ARBA" id="ARBA00023015"/>
    </source>
</evidence>
<dbReference type="Gene3D" id="3.40.50.2300">
    <property type="match status" value="1"/>
</dbReference>
<dbReference type="SMART" id="SM00387">
    <property type="entry name" value="HATPase_c"/>
    <property type="match status" value="1"/>
</dbReference>
<keyword evidence="4" id="KW-0804">Transcription</keyword>
<dbReference type="InterPro" id="IPR036890">
    <property type="entry name" value="HATPase_C_sf"/>
</dbReference>
<dbReference type="PROSITE" id="PS50043">
    <property type="entry name" value="HTH_LUXR_2"/>
    <property type="match status" value="1"/>
</dbReference>
<dbReference type="Gene3D" id="1.20.5.1930">
    <property type="match status" value="1"/>
</dbReference>
<comment type="caution">
    <text evidence="9">The sequence shown here is derived from an EMBL/GenBank/DDBJ whole genome shotgun (WGS) entry which is preliminary data.</text>
</comment>
<gene>
    <name evidence="9" type="ORF">GK047_26530</name>
</gene>
<accession>A0A6G4A5D0</accession>
<sequence length="628" mass="70952">MIQSDNKSGEGLRTSMKQLITRWTWPDWVIFGIRIVWWITQVIGLCMNQTNIPMPLWAAIALSFVPFSIPFLLQQFHLRWYLISEIVLSGGFVVFLNIYSLSSVWGFIPIGFVIGILSINKSYRWTAILSIGVVPFIVCSVTGKDWTEILFNVMLNHGIVFALGYAFQLSILAHSQGRIIREQNRILEQHVVQIEQMTLIEERNRLSKELHDTIGHTLTSIIMGMESVRPAVTGEYSERLDALLHSSRNGLDEVRKHLHQMSMPSLHASFTSSLQKLVNKFQDTTGVEVKFRTLGDEYSVPNQIKLALYRCLQEALTNAARHGQASSIQVHLHFENNQLRLQIQDNGKGTEQLLPGFGLSTMKERMLELSGQMSVHSHLDEGTVVLCTVPRHKHLQSKIRIVLVDDQKLIVDSLKMILDDQEDLQVVGTAENGKAAIDLCEQAHPDVILMDVRMPEMDGIEALQVIKDKWPDLRVIIMSTFSEVEQAVTSLQNGAVGYLLKSIQPKELIETIRLIHMGGTSITQEIAEQVFEEMKQQRLRLMEGGGSEGTNPYGLTKRELDILEQLYQGLRYKTIAANMILSEGTIRNYVSILYSKLGVNNRDDAINKAKEEGLLGKASEFNVGHIRT</sequence>
<dbReference type="Pfam" id="PF00072">
    <property type="entry name" value="Response_reg"/>
    <property type="match status" value="1"/>
</dbReference>
<dbReference type="PANTHER" id="PTHR43214:SF24">
    <property type="entry name" value="TRANSCRIPTIONAL REGULATORY PROTEIN NARL-RELATED"/>
    <property type="match status" value="1"/>
</dbReference>
<organism evidence="9">
    <name type="scientific">Paenibacillus sp. SYP-B3998</name>
    <dbReference type="NCBI Taxonomy" id="2678564"/>
    <lineage>
        <taxon>Bacteria</taxon>
        <taxon>Bacillati</taxon>
        <taxon>Bacillota</taxon>
        <taxon>Bacilli</taxon>
        <taxon>Bacillales</taxon>
        <taxon>Paenibacillaceae</taxon>
        <taxon>Paenibacillus</taxon>
    </lineage>
</organism>
<dbReference type="CDD" id="cd16917">
    <property type="entry name" value="HATPase_UhpB-NarQ-NarX-like"/>
    <property type="match status" value="1"/>
</dbReference>